<dbReference type="AlphaFoldDB" id="A0AAE1DL16"/>
<gene>
    <name evidence="1" type="ORF">RRG08_023195</name>
</gene>
<comment type="caution">
    <text evidence="1">The sequence shown here is derived from an EMBL/GenBank/DDBJ whole genome shotgun (WGS) entry which is preliminary data.</text>
</comment>
<protein>
    <submittedName>
        <fullName evidence="1">Uncharacterized protein</fullName>
    </submittedName>
</protein>
<evidence type="ECO:0000313" key="2">
    <source>
        <dbReference type="Proteomes" id="UP001283361"/>
    </source>
</evidence>
<accession>A0AAE1DL16</accession>
<organism evidence="1 2">
    <name type="scientific">Elysia crispata</name>
    <name type="common">lettuce slug</name>
    <dbReference type="NCBI Taxonomy" id="231223"/>
    <lineage>
        <taxon>Eukaryota</taxon>
        <taxon>Metazoa</taxon>
        <taxon>Spiralia</taxon>
        <taxon>Lophotrochozoa</taxon>
        <taxon>Mollusca</taxon>
        <taxon>Gastropoda</taxon>
        <taxon>Heterobranchia</taxon>
        <taxon>Euthyneura</taxon>
        <taxon>Panpulmonata</taxon>
        <taxon>Sacoglossa</taxon>
        <taxon>Placobranchoidea</taxon>
        <taxon>Plakobranchidae</taxon>
        <taxon>Elysia</taxon>
    </lineage>
</organism>
<sequence>MYTISRQEFPHEHKSVWRKGEMALFRTGKHLRLNKSSFGVPYNLALNLSFPCARPKKFVFPHQVGRAGDWGKAKLELYRYREGPGYKRHATRGIKPTAGGACPLNPRGKPLDYQSTAQHQIGLTFGHWTLTINHRTTRQVSHGPSFLPVAGEGSLGWKTDKDPCIISRRNIDRLSPLIALGLILSQHTHCHFSIEGAGSGMEAAEHILYGSAGCQ</sequence>
<dbReference type="EMBL" id="JAWDGP010003545">
    <property type="protein sequence ID" value="KAK3773308.1"/>
    <property type="molecule type" value="Genomic_DNA"/>
</dbReference>
<reference evidence="1" key="1">
    <citation type="journal article" date="2023" name="G3 (Bethesda)">
        <title>A reference genome for the long-term kleptoplast-retaining sea slug Elysia crispata morphotype clarki.</title>
        <authorList>
            <person name="Eastman K.E."/>
            <person name="Pendleton A.L."/>
            <person name="Shaikh M.A."/>
            <person name="Suttiyut T."/>
            <person name="Ogas R."/>
            <person name="Tomko P."/>
            <person name="Gavelis G."/>
            <person name="Widhalm J.R."/>
            <person name="Wisecaver J.H."/>
        </authorList>
    </citation>
    <scope>NUCLEOTIDE SEQUENCE</scope>
    <source>
        <strain evidence="1">ECLA1</strain>
    </source>
</reference>
<evidence type="ECO:0000313" key="1">
    <source>
        <dbReference type="EMBL" id="KAK3773308.1"/>
    </source>
</evidence>
<proteinExistence type="predicted"/>
<dbReference type="Proteomes" id="UP001283361">
    <property type="component" value="Unassembled WGS sequence"/>
</dbReference>
<name>A0AAE1DL16_9GAST</name>
<keyword evidence="2" id="KW-1185">Reference proteome</keyword>